<protein>
    <submittedName>
        <fullName evidence="3">Helix-turn-helix domain-containing protein</fullName>
    </submittedName>
</protein>
<accession>A0ABV7KF38</accession>
<dbReference type="InterPro" id="IPR014710">
    <property type="entry name" value="RmlC-like_jellyroll"/>
</dbReference>
<comment type="caution">
    <text evidence="3">The sequence shown here is derived from an EMBL/GenBank/DDBJ whole genome shotgun (WGS) entry which is preliminary data.</text>
</comment>
<dbReference type="RefSeq" id="WP_378224900.1">
    <property type="nucleotide sequence ID" value="NZ_JBHRTK010000031.1"/>
</dbReference>
<feature type="domain" description="HTH cro/C1-type" evidence="2">
    <location>
        <begin position="25"/>
        <end position="79"/>
    </location>
</feature>
<dbReference type="PANTHER" id="PTHR46797">
    <property type="entry name" value="HTH-TYPE TRANSCRIPTIONAL REGULATOR"/>
    <property type="match status" value="1"/>
</dbReference>
<sequence length="197" mass="21672">MGQDSGKSTQSSIEANLISKVGSIISRERKQRQMTIAELAGKAGISSGLLSQLERGLGNPSIETLSQLARTLSIPIGTFFETASTPPGEVIHPHTRRRLMLEDTGMTYQLLVPDMQGSLSMLYIELPPGFSNVNAPFNHHGEEVVFVLSGSIEIHIGDREWILAPGDSIRFHSTVDHWYRTFDERVVVITAQSPPSF</sequence>
<evidence type="ECO:0000313" key="4">
    <source>
        <dbReference type="Proteomes" id="UP001595583"/>
    </source>
</evidence>
<reference evidence="4" key="1">
    <citation type="journal article" date="2019" name="Int. J. Syst. Evol. Microbiol.">
        <title>The Global Catalogue of Microorganisms (GCM) 10K type strain sequencing project: providing services to taxonomists for standard genome sequencing and annotation.</title>
        <authorList>
            <consortium name="The Broad Institute Genomics Platform"/>
            <consortium name="The Broad Institute Genome Sequencing Center for Infectious Disease"/>
            <person name="Wu L."/>
            <person name="Ma J."/>
        </authorList>
    </citation>
    <scope>NUCLEOTIDE SEQUENCE [LARGE SCALE GENOMIC DNA]</scope>
    <source>
        <strain evidence="4">KCTC 52165</strain>
    </source>
</reference>
<dbReference type="SMART" id="SM00530">
    <property type="entry name" value="HTH_XRE"/>
    <property type="match status" value="1"/>
</dbReference>
<dbReference type="Gene3D" id="2.60.120.10">
    <property type="entry name" value="Jelly Rolls"/>
    <property type="match status" value="1"/>
</dbReference>
<evidence type="ECO:0000259" key="2">
    <source>
        <dbReference type="PROSITE" id="PS50943"/>
    </source>
</evidence>
<dbReference type="InterPro" id="IPR010982">
    <property type="entry name" value="Lambda_DNA-bd_dom_sf"/>
</dbReference>
<dbReference type="Proteomes" id="UP001595583">
    <property type="component" value="Unassembled WGS sequence"/>
</dbReference>
<dbReference type="Pfam" id="PF07883">
    <property type="entry name" value="Cupin_2"/>
    <property type="match status" value="1"/>
</dbReference>
<dbReference type="InterPro" id="IPR001387">
    <property type="entry name" value="Cro/C1-type_HTH"/>
</dbReference>
<keyword evidence="4" id="KW-1185">Reference proteome</keyword>
<gene>
    <name evidence="3" type="ORF">ACFOHJ_22130</name>
</gene>
<dbReference type="SUPFAM" id="SSF51182">
    <property type="entry name" value="RmlC-like cupins"/>
    <property type="match status" value="1"/>
</dbReference>
<dbReference type="SUPFAM" id="SSF47413">
    <property type="entry name" value="lambda repressor-like DNA-binding domains"/>
    <property type="match status" value="1"/>
</dbReference>
<dbReference type="InterPro" id="IPR013096">
    <property type="entry name" value="Cupin_2"/>
</dbReference>
<organism evidence="3 4">
    <name type="scientific">Aquamicrobium soli</name>
    <dbReference type="NCBI Taxonomy" id="1811518"/>
    <lineage>
        <taxon>Bacteria</taxon>
        <taxon>Pseudomonadati</taxon>
        <taxon>Pseudomonadota</taxon>
        <taxon>Alphaproteobacteria</taxon>
        <taxon>Hyphomicrobiales</taxon>
        <taxon>Phyllobacteriaceae</taxon>
        <taxon>Aquamicrobium</taxon>
    </lineage>
</organism>
<name>A0ABV7KF38_9HYPH</name>
<dbReference type="PANTHER" id="PTHR46797:SF1">
    <property type="entry name" value="METHYLPHOSPHONATE SYNTHASE"/>
    <property type="match status" value="1"/>
</dbReference>
<evidence type="ECO:0000256" key="1">
    <source>
        <dbReference type="ARBA" id="ARBA00023125"/>
    </source>
</evidence>
<proteinExistence type="predicted"/>
<dbReference type="EMBL" id="JBHRTK010000031">
    <property type="protein sequence ID" value="MFC3208929.1"/>
    <property type="molecule type" value="Genomic_DNA"/>
</dbReference>
<evidence type="ECO:0000313" key="3">
    <source>
        <dbReference type="EMBL" id="MFC3208929.1"/>
    </source>
</evidence>
<dbReference type="CDD" id="cd00093">
    <property type="entry name" value="HTH_XRE"/>
    <property type="match status" value="1"/>
</dbReference>
<dbReference type="PROSITE" id="PS50943">
    <property type="entry name" value="HTH_CROC1"/>
    <property type="match status" value="1"/>
</dbReference>
<dbReference type="Gene3D" id="1.10.260.40">
    <property type="entry name" value="lambda repressor-like DNA-binding domains"/>
    <property type="match status" value="1"/>
</dbReference>
<dbReference type="CDD" id="cd02209">
    <property type="entry name" value="cupin_XRE_C"/>
    <property type="match status" value="1"/>
</dbReference>
<dbReference type="Pfam" id="PF01381">
    <property type="entry name" value="HTH_3"/>
    <property type="match status" value="1"/>
</dbReference>
<keyword evidence="1" id="KW-0238">DNA-binding</keyword>
<dbReference type="InterPro" id="IPR050807">
    <property type="entry name" value="TransReg_Diox_bact_type"/>
</dbReference>
<dbReference type="InterPro" id="IPR011051">
    <property type="entry name" value="RmlC_Cupin_sf"/>
</dbReference>